<feature type="compositionally biased region" description="Gly residues" evidence="1">
    <location>
        <begin position="76"/>
        <end position="86"/>
    </location>
</feature>
<proteinExistence type="predicted"/>
<feature type="compositionally biased region" description="Pro residues" evidence="1">
    <location>
        <begin position="474"/>
        <end position="483"/>
    </location>
</feature>
<feature type="compositionally biased region" description="Low complexity" evidence="1">
    <location>
        <begin position="319"/>
        <end position="332"/>
    </location>
</feature>
<dbReference type="EMBL" id="KV920094">
    <property type="protein sequence ID" value="OSX68781.1"/>
    <property type="molecule type" value="Genomic_DNA"/>
</dbReference>
<feature type="region of interest" description="Disordered" evidence="1">
    <location>
        <begin position="142"/>
        <end position="174"/>
    </location>
</feature>
<reference evidence="2 3" key="1">
    <citation type="submission" date="2017-03" db="EMBL/GenBank/DDBJ databases">
        <title>WGS assembly of Porphyra umbilicalis.</title>
        <authorList>
            <person name="Brawley S.H."/>
            <person name="Blouin N.A."/>
            <person name="Ficko-Blean E."/>
            <person name="Wheeler G.L."/>
            <person name="Lohr M."/>
            <person name="Goodson H.V."/>
            <person name="Jenkins J.W."/>
            <person name="Blaby-Haas C.E."/>
            <person name="Helliwell K.E."/>
            <person name="Chan C."/>
            <person name="Marriage T."/>
            <person name="Bhattacharya D."/>
            <person name="Klein A.S."/>
            <person name="Badis Y."/>
            <person name="Brodie J."/>
            <person name="Cao Y."/>
            <person name="Collen J."/>
            <person name="Dittami S.M."/>
            <person name="Gachon C.M."/>
            <person name="Green B.R."/>
            <person name="Karpowicz S."/>
            <person name="Kim J.W."/>
            <person name="Kudahl U."/>
            <person name="Lin S."/>
            <person name="Michel G."/>
            <person name="Mittag M."/>
            <person name="Olson B.J."/>
            <person name="Pangilinan J."/>
            <person name="Peng Y."/>
            <person name="Qiu H."/>
            <person name="Shu S."/>
            <person name="Singer J.T."/>
            <person name="Smith A.G."/>
            <person name="Sprecher B.N."/>
            <person name="Wagner V."/>
            <person name="Wang W."/>
            <person name="Wang Z.-Y."/>
            <person name="Yan J."/>
            <person name="Yarish C."/>
            <person name="Zoeuner-Riek S."/>
            <person name="Zhuang Y."/>
            <person name="Zou Y."/>
            <person name="Lindquist E.A."/>
            <person name="Grimwood J."/>
            <person name="Barry K."/>
            <person name="Rokhsar D.S."/>
            <person name="Schmutz J."/>
            <person name="Stiller J.W."/>
            <person name="Grossman A.R."/>
            <person name="Prochnik S.E."/>
        </authorList>
    </citation>
    <scope>NUCLEOTIDE SEQUENCE [LARGE SCALE GENOMIC DNA]</scope>
    <source>
        <strain evidence="2">4086291</strain>
    </source>
</reference>
<keyword evidence="3" id="KW-1185">Reference proteome</keyword>
<dbReference type="Proteomes" id="UP000218209">
    <property type="component" value="Unassembled WGS sequence"/>
</dbReference>
<organism evidence="2 3">
    <name type="scientific">Porphyra umbilicalis</name>
    <name type="common">Purple laver</name>
    <name type="synonym">Red alga</name>
    <dbReference type="NCBI Taxonomy" id="2786"/>
    <lineage>
        <taxon>Eukaryota</taxon>
        <taxon>Rhodophyta</taxon>
        <taxon>Bangiophyceae</taxon>
        <taxon>Bangiales</taxon>
        <taxon>Bangiaceae</taxon>
        <taxon>Porphyra</taxon>
    </lineage>
</organism>
<evidence type="ECO:0000256" key="1">
    <source>
        <dbReference type="SAM" id="MobiDB-lite"/>
    </source>
</evidence>
<feature type="region of interest" description="Disordered" evidence="1">
    <location>
        <begin position="67"/>
        <end position="92"/>
    </location>
</feature>
<evidence type="ECO:0000313" key="2">
    <source>
        <dbReference type="EMBL" id="OSX68781.1"/>
    </source>
</evidence>
<feature type="compositionally biased region" description="Basic residues" evidence="1">
    <location>
        <begin position="432"/>
        <end position="452"/>
    </location>
</feature>
<feature type="compositionally biased region" description="Basic residues" evidence="1">
    <location>
        <begin position="307"/>
        <end position="318"/>
    </location>
</feature>
<evidence type="ECO:0000313" key="3">
    <source>
        <dbReference type="Proteomes" id="UP000218209"/>
    </source>
</evidence>
<dbReference type="AlphaFoldDB" id="A0A1X6NJJ3"/>
<accession>A0A1X6NJJ3</accession>
<feature type="compositionally biased region" description="Low complexity" evidence="1">
    <location>
        <begin position="165"/>
        <end position="174"/>
    </location>
</feature>
<gene>
    <name evidence="2" type="ORF">BU14_2254s0001</name>
</gene>
<feature type="region of interest" description="Disordered" evidence="1">
    <location>
        <begin position="356"/>
        <end position="483"/>
    </location>
</feature>
<name>A0A1X6NJJ3_PORUM</name>
<sequence length="483" mass="49893">MVVSGGGGCAASSLPSVITSPSAAVTSAGSSGSVYGSIAAGWRHTPTGSSTCAMKERGVPSRFSVDQLSQRARPIVGGGEGEGRGAAAGRERGEWEKSVVKWAGRLRMETKVSAGALEQSGRSYPGWGGGLKCTPPTPATRALVSKAPPPSAGRTVHGRLKSQKTAPPTTTCPRRPCVAVAASRSPPRQAWPPSRRGAKPLVPALSWCRCGQLTWSARAGGGDAAVAVRQKIPLHPGAGACAQHGVAGTHARSARLADAVWARRAAGGGGGGTVWAIAVESCEIRHDRLVTPSRWGARRAAVVAARWPRRQSRGRQRGRAATARAALRGAAQSMGSGIARPTAYTAPAEDAGRCQAEYSGGEYSPANSPAVARQDPQAKNAVRCRASPRRAGEGGHPPADSTPPSSPQHRQRRGEQRPVPRGICRGAPWRRAGGRSRRSGASRRGAGCRRGRDRGLQTPTGAGRPFLGTVLPSNSPPPDGLAE</sequence>
<protein>
    <submittedName>
        <fullName evidence="2">Uncharacterized protein</fullName>
    </submittedName>
</protein>
<feature type="region of interest" description="Disordered" evidence="1">
    <location>
        <begin position="307"/>
        <end position="338"/>
    </location>
</feature>